<dbReference type="OrthoDB" id="2964023at2"/>
<protein>
    <submittedName>
        <fullName evidence="2">Uncharacterized protein</fullName>
    </submittedName>
</protein>
<keyword evidence="3" id="KW-1185">Reference proteome</keyword>
<evidence type="ECO:0000313" key="2">
    <source>
        <dbReference type="EMBL" id="OEH91581.1"/>
    </source>
</evidence>
<reference evidence="2 3" key="1">
    <citation type="submission" date="2016-08" db="EMBL/GenBank/DDBJ databases">
        <title>Genome of Bacillus solimangrovi GH2-4.</title>
        <authorList>
            <person name="Lim S."/>
            <person name="Kim B.-C."/>
        </authorList>
    </citation>
    <scope>NUCLEOTIDE SEQUENCE [LARGE SCALE GENOMIC DNA]</scope>
    <source>
        <strain evidence="2 3">GH2-4</strain>
    </source>
</reference>
<dbReference type="AlphaFoldDB" id="A0A1E5LBX7"/>
<feature type="transmembrane region" description="Helical" evidence="1">
    <location>
        <begin position="6"/>
        <end position="27"/>
    </location>
</feature>
<dbReference type="Proteomes" id="UP000095209">
    <property type="component" value="Unassembled WGS sequence"/>
</dbReference>
<gene>
    <name evidence="2" type="ORF">BFG57_04190</name>
</gene>
<feature type="transmembrane region" description="Helical" evidence="1">
    <location>
        <begin position="182"/>
        <end position="205"/>
    </location>
</feature>
<keyword evidence="1" id="KW-0472">Membrane</keyword>
<proteinExistence type="predicted"/>
<keyword evidence="1" id="KW-1133">Transmembrane helix</keyword>
<dbReference type="EMBL" id="MJEH01000055">
    <property type="protein sequence ID" value="OEH91581.1"/>
    <property type="molecule type" value="Genomic_DNA"/>
</dbReference>
<comment type="caution">
    <text evidence="2">The sequence shown here is derived from an EMBL/GenBank/DDBJ whole genome shotgun (WGS) entry which is preliminary data.</text>
</comment>
<keyword evidence="1" id="KW-0812">Transmembrane</keyword>
<evidence type="ECO:0000256" key="1">
    <source>
        <dbReference type="SAM" id="Phobius"/>
    </source>
</evidence>
<evidence type="ECO:0000313" key="3">
    <source>
        <dbReference type="Proteomes" id="UP000095209"/>
    </source>
</evidence>
<name>A0A1E5LBX7_9BACI</name>
<dbReference type="STRING" id="1305675.BFG57_04190"/>
<accession>A0A1E5LBX7</accession>
<organism evidence="2 3">
    <name type="scientific">Bacillus solimangrovi</name>
    <dbReference type="NCBI Taxonomy" id="1305675"/>
    <lineage>
        <taxon>Bacteria</taxon>
        <taxon>Bacillati</taxon>
        <taxon>Bacillota</taxon>
        <taxon>Bacilli</taxon>
        <taxon>Bacillales</taxon>
        <taxon>Bacillaceae</taxon>
        <taxon>Bacillus</taxon>
    </lineage>
</organism>
<dbReference type="RefSeq" id="WP_069718318.1">
    <property type="nucleotide sequence ID" value="NZ_MJEH01000055.1"/>
</dbReference>
<sequence length="209" mass="24876">MVEYVRLISTVLLFLIIFYQLVELVRLHHTYGVMRDSNMLRLFTIGLALVQPLFMFTEYIIDIFFVLGAILLYSMYKRFYAAGPKISVHRTTENELLDKVRETLKSMDVPFHEEQRKADLEHIFVLPNEKTTMKLTFFYLKHASKKPGLYSVTLMKAWKVPWKNEFEEELRNQYKDFREGEIFWGEMISSLLFFIGGVAFIIYMLTAFY</sequence>